<reference evidence="5" key="1">
    <citation type="submission" date="2017-02" db="UniProtKB">
        <authorList>
            <consortium name="WormBaseParasite"/>
        </authorList>
    </citation>
    <scope>IDENTIFICATION</scope>
</reference>
<reference evidence="3 4" key="2">
    <citation type="submission" date="2018-11" db="EMBL/GenBank/DDBJ databases">
        <authorList>
            <consortium name="Pathogen Informatics"/>
        </authorList>
    </citation>
    <scope>NUCLEOTIDE SEQUENCE [LARGE SCALE GENOMIC DNA]</scope>
</reference>
<evidence type="ECO:0000313" key="5">
    <source>
        <dbReference type="WBParaSite" id="ASIM_0001526301-mRNA-1"/>
    </source>
</evidence>
<gene>
    <name evidence="3" type="ORF">ASIM_LOCUS14673</name>
</gene>
<dbReference type="AlphaFoldDB" id="A0A0M3K2U4"/>
<dbReference type="OrthoDB" id="5817291at2759"/>
<feature type="coiled-coil region" evidence="1">
    <location>
        <begin position="153"/>
        <end position="578"/>
    </location>
</feature>
<feature type="compositionally biased region" description="Basic and acidic residues" evidence="2">
    <location>
        <begin position="97"/>
        <end position="121"/>
    </location>
</feature>
<organism evidence="5">
    <name type="scientific">Anisakis simplex</name>
    <name type="common">Herring worm</name>
    <dbReference type="NCBI Taxonomy" id="6269"/>
    <lineage>
        <taxon>Eukaryota</taxon>
        <taxon>Metazoa</taxon>
        <taxon>Ecdysozoa</taxon>
        <taxon>Nematoda</taxon>
        <taxon>Chromadorea</taxon>
        <taxon>Rhabditida</taxon>
        <taxon>Spirurina</taxon>
        <taxon>Ascaridomorpha</taxon>
        <taxon>Ascaridoidea</taxon>
        <taxon>Anisakidae</taxon>
        <taxon>Anisakis</taxon>
        <taxon>Anisakis simplex complex</taxon>
    </lineage>
</organism>
<feature type="region of interest" description="Disordered" evidence="2">
    <location>
        <begin position="19"/>
        <end position="139"/>
    </location>
</feature>
<evidence type="ECO:0000313" key="3">
    <source>
        <dbReference type="EMBL" id="VDK53055.1"/>
    </source>
</evidence>
<feature type="compositionally biased region" description="Basic and acidic residues" evidence="2">
    <location>
        <begin position="63"/>
        <end position="86"/>
    </location>
</feature>
<dbReference type="WBParaSite" id="ASIM_0001526301-mRNA-1">
    <property type="protein sequence ID" value="ASIM_0001526301-mRNA-1"/>
    <property type="gene ID" value="ASIM_0001526301"/>
</dbReference>
<accession>A0A0M3K2U4</accession>
<feature type="compositionally biased region" description="Low complexity" evidence="2">
    <location>
        <begin position="46"/>
        <end position="55"/>
    </location>
</feature>
<proteinExistence type="predicted"/>
<keyword evidence="1" id="KW-0175">Coiled coil</keyword>
<dbReference type="EMBL" id="UYRR01031872">
    <property type="protein sequence ID" value="VDK53055.1"/>
    <property type="molecule type" value="Genomic_DNA"/>
</dbReference>
<dbReference type="Proteomes" id="UP000267096">
    <property type="component" value="Unassembled WGS sequence"/>
</dbReference>
<sequence>MSTISTITIVIIIPRNVQHPEGVGYSTGVDGGAPTSSSKPPHKKTTTLTTTLRKTGSFGNLRRQCDRGAVRATDEGHIKDRSESRSYSHLPMRRNSTQKEEAEKLDTESDNEKRRENKDRSLFPSRTLPITENDDNPQEQFRPHMIIGQAEMLQKLEEAYQRELRMEERFKQKLKEYRLIEEENERLLSRIKDVENGLSKAEENYTRDKRALMEEIVELQRRLDDLTPSLADKESYIAKLENEKDLLMKKVRNATNQLNDLQSNHPRIKAKFDEQKREEVILSNLEIERREEIEKLAKNIRKLENELSENKEKERSFMEEIAAGRRSLREEQLRAKKDKALTEKALEENNALIMENSHLSAQITKLEMNIEDLLQENSVKKDNAFNSSQLNELKETEKSLRTQLSRYEEKLRSEQEKIKYLESEIEEYKKVENERRESRSRMQKELEALQTLSKSLSNENKMLRQQKMSLNEKCDEFMRKGNALTNELTTLKHEFNLVMEKNRDLMEKENTITDENSKLKREIIVLSEKNREFKDKMDVKKDESLTFKDELKSLSDKNRELQNRISEKDNEIRMYKERCETSDEQYRRLLVQFERETTLQNERAREYEQLASRVRELSASLTPELRRSSTSCRQSHIPVPLADSNSDSKVILNEIPIYFHLLALVLHQISC</sequence>
<protein>
    <submittedName>
        <fullName evidence="3 5">Uncharacterized protein</fullName>
    </submittedName>
</protein>
<evidence type="ECO:0000313" key="4">
    <source>
        <dbReference type="Proteomes" id="UP000267096"/>
    </source>
</evidence>
<keyword evidence="4" id="KW-1185">Reference proteome</keyword>
<evidence type="ECO:0000256" key="2">
    <source>
        <dbReference type="SAM" id="MobiDB-lite"/>
    </source>
</evidence>
<name>A0A0M3K2U4_ANISI</name>
<evidence type="ECO:0000256" key="1">
    <source>
        <dbReference type="SAM" id="Coils"/>
    </source>
</evidence>